<proteinExistence type="predicted"/>
<evidence type="ECO:0000313" key="3">
    <source>
        <dbReference type="Proteomes" id="UP001458880"/>
    </source>
</evidence>
<feature type="compositionally biased region" description="Polar residues" evidence="1">
    <location>
        <begin position="1"/>
        <end position="10"/>
    </location>
</feature>
<reference evidence="2 3" key="1">
    <citation type="journal article" date="2024" name="BMC Genomics">
        <title>De novo assembly and annotation of Popillia japonica's genome with initial clues to its potential as an invasive pest.</title>
        <authorList>
            <person name="Cucini C."/>
            <person name="Boschi S."/>
            <person name="Funari R."/>
            <person name="Cardaioli E."/>
            <person name="Iannotti N."/>
            <person name="Marturano G."/>
            <person name="Paoli F."/>
            <person name="Bruttini M."/>
            <person name="Carapelli A."/>
            <person name="Frati F."/>
            <person name="Nardi F."/>
        </authorList>
    </citation>
    <scope>NUCLEOTIDE SEQUENCE [LARGE SCALE GENOMIC DNA]</scope>
    <source>
        <strain evidence="2">DMR45628</strain>
    </source>
</reference>
<dbReference type="EMBL" id="JASPKY010000069">
    <property type="protein sequence ID" value="KAK9739934.1"/>
    <property type="molecule type" value="Genomic_DNA"/>
</dbReference>
<evidence type="ECO:0000313" key="2">
    <source>
        <dbReference type="EMBL" id="KAK9739934.1"/>
    </source>
</evidence>
<evidence type="ECO:0000256" key="1">
    <source>
        <dbReference type="SAM" id="MobiDB-lite"/>
    </source>
</evidence>
<dbReference type="AlphaFoldDB" id="A0AAW1M405"/>
<protein>
    <submittedName>
        <fullName evidence="2">Uncharacterized protein</fullName>
    </submittedName>
</protein>
<feature type="region of interest" description="Disordered" evidence="1">
    <location>
        <begin position="1"/>
        <end position="28"/>
    </location>
</feature>
<name>A0AAW1M405_POPJA</name>
<comment type="caution">
    <text evidence="2">The sequence shown here is derived from an EMBL/GenBank/DDBJ whole genome shotgun (WGS) entry which is preliminary data.</text>
</comment>
<keyword evidence="3" id="KW-1185">Reference proteome</keyword>
<organism evidence="2 3">
    <name type="scientific">Popillia japonica</name>
    <name type="common">Japanese beetle</name>
    <dbReference type="NCBI Taxonomy" id="7064"/>
    <lineage>
        <taxon>Eukaryota</taxon>
        <taxon>Metazoa</taxon>
        <taxon>Ecdysozoa</taxon>
        <taxon>Arthropoda</taxon>
        <taxon>Hexapoda</taxon>
        <taxon>Insecta</taxon>
        <taxon>Pterygota</taxon>
        <taxon>Neoptera</taxon>
        <taxon>Endopterygota</taxon>
        <taxon>Coleoptera</taxon>
        <taxon>Polyphaga</taxon>
        <taxon>Scarabaeiformia</taxon>
        <taxon>Scarabaeidae</taxon>
        <taxon>Rutelinae</taxon>
        <taxon>Popillia</taxon>
    </lineage>
</organism>
<gene>
    <name evidence="2" type="ORF">QE152_g8589</name>
</gene>
<feature type="region of interest" description="Disordered" evidence="1">
    <location>
        <begin position="55"/>
        <end position="74"/>
    </location>
</feature>
<sequence>MESADGTPSTRRYARGRDSPSTTSEREMIVNLPTNEDLVQETDENVVCMAIHKLKNRKPPGPDNIQRKPPGPDNIQSEVLKETVHEITPSLVVLFNSCLQQGRFLTI</sequence>
<dbReference type="Proteomes" id="UP001458880">
    <property type="component" value="Unassembled WGS sequence"/>
</dbReference>
<accession>A0AAW1M405</accession>